<evidence type="ECO:0000313" key="4">
    <source>
        <dbReference type="Proteomes" id="UP001596422"/>
    </source>
</evidence>
<sequence length="217" mass="23144">MSDQSNDRSRGDLGQSNRRRVISEILFNGPVPRTEIAARTGLTAASVSRITRDLINAGLVVEAKELPSSRSGRRLVELSLNPGGGYVLGIGINAFAQVVSLADLNNNLIAERALEIECLVDPQPVLTAVAETAQQIIADSGVDHARIFGAGVATAGAVDPARGILLDSQTLGWKDLDIGPRLARMLDLPVALENLPNSINLGKPVSASPRVVRTWWW</sequence>
<proteinExistence type="inferred from homology"/>
<dbReference type="InterPro" id="IPR000835">
    <property type="entry name" value="HTH_MarR-typ"/>
</dbReference>
<evidence type="ECO:0000256" key="1">
    <source>
        <dbReference type="ARBA" id="ARBA00006479"/>
    </source>
</evidence>
<comment type="similarity">
    <text evidence="1">Belongs to the ROK (NagC/XylR) family.</text>
</comment>
<comment type="caution">
    <text evidence="3">The sequence shown here is derived from an EMBL/GenBank/DDBJ whole genome shotgun (WGS) entry which is preliminary data.</text>
</comment>
<evidence type="ECO:0000313" key="3">
    <source>
        <dbReference type="EMBL" id="MFC6672823.1"/>
    </source>
</evidence>
<dbReference type="InterPro" id="IPR036390">
    <property type="entry name" value="WH_DNA-bd_sf"/>
</dbReference>
<feature type="domain" description="HTH crp-type" evidence="2">
    <location>
        <begin position="23"/>
        <end position="80"/>
    </location>
</feature>
<dbReference type="RefSeq" id="WP_379911240.1">
    <property type="nucleotide sequence ID" value="NZ_JBHSWE010000001.1"/>
</dbReference>
<dbReference type="InterPro" id="IPR036388">
    <property type="entry name" value="WH-like_DNA-bd_sf"/>
</dbReference>
<dbReference type="CDD" id="cd00090">
    <property type="entry name" value="HTH_ARSR"/>
    <property type="match status" value="1"/>
</dbReference>
<dbReference type="InterPro" id="IPR011991">
    <property type="entry name" value="ArsR-like_HTH"/>
</dbReference>
<dbReference type="Gene3D" id="1.10.10.10">
    <property type="entry name" value="Winged helix-like DNA-binding domain superfamily/Winged helix DNA-binding domain"/>
    <property type="match status" value="1"/>
</dbReference>
<dbReference type="EMBL" id="JBHSWE010000001">
    <property type="protein sequence ID" value="MFC6672823.1"/>
    <property type="molecule type" value="Genomic_DNA"/>
</dbReference>
<name>A0ABW2A5P9_9GAMM</name>
<dbReference type="InterPro" id="IPR012318">
    <property type="entry name" value="HTH_CRP"/>
</dbReference>
<dbReference type="Gene3D" id="3.30.420.40">
    <property type="match status" value="1"/>
</dbReference>
<dbReference type="InterPro" id="IPR043129">
    <property type="entry name" value="ATPase_NBD"/>
</dbReference>
<dbReference type="Proteomes" id="UP001596422">
    <property type="component" value="Unassembled WGS sequence"/>
</dbReference>
<dbReference type="SMART" id="SM00419">
    <property type="entry name" value="HTH_CRP"/>
    <property type="match status" value="1"/>
</dbReference>
<dbReference type="InterPro" id="IPR000600">
    <property type="entry name" value="ROK"/>
</dbReference>
<gene>
    <name evidence="3" type="ORF">ACFQDL_24145</name>
</gene>
<dbReference type="SUPFAM" id="SSF46785">
    <property type="entry name" value="Winged helix' DNA-binding domain"/>
    <property type="match status" value="1"/>
</dbReference>
<dbReference type="PANTHER" id="PTHR18964">
    <property type="entry name" value="ROK (REPRESSOR, ORF, KINASE) FAMILY"/>
    <property type="match status" value="1"/>
</dbReference>
<accession>A0ABW2A5P9</accession>
<dbReference type="Pfam" id="PF12802">
    <property type="entry name" value="MarR_2"/>
    <property type="match status" value="1"/>
</dbReference>
<dbReference type="SUPFAM" id="SSF53067">
    <property type="entry name" value="Actin-like ATPase domain"/>
    <property type="match status" value="1"/>
</dbReference>
<dbReference type="PANTHER" id="PTHR18964:SF149">
    <property type="entry name" value="BIFUNCTIONAL UDP-N-ACETYLGLUCOSAMINE 2-EPIMERASE_N-ACETYLMANNOSAMINE KINASE"/>
    <property type="match status" value="1"/>
</dbReference>
<organism evidence="3 4">
    <name type="scientific">Marinobacterium aestuariivivens</name>
    <dbReference type="NCBI Taxonomy" id="1698799"/>
    <lineage>
        <taxon>Bacteria</taxon>
        <taxon>Pseudomonadati</taxon>
        <taxon>Pseudomonadota</taxon>
        <taxon>Gammaproteobacteria</taxon>
        <taxon>Oceanospirillales</taxon>
        <taxon>Oceanospirillaceae</taxon>
        <taxon>Marinobacterium</taxon>
    </lineage>
</organism>
<reference evidence="4" key="1">
    <citation type="journal article" date="2019" name="Int. J. Syst. Evol. Microbiol.">
        <title>The Global Catalogue of Microorganisms (GCM) 10K type strain sequencing project: providing services to taxonomists for standard genome sequencing and annotation.</title>
        <authorList>
            <consortium name="The Broad Institute Genomics Platform"/>
            <consortium name="The Broad Institute Genome Sequencing Center for Infectious Disease"/>
            <person name="Wu L."/>
            <person name="Ma J."/>
        </authorList>
    </citation>
    <scope>NUCLEOTIDE SEQUENCE [LARGE SCALE GENOMIC DNA]</scope>
    <source>
        <strain evidence="4">NBRC 111756</strain>
    </source>
</reference>
<evidence type="ECO:0000259" key="2">
    <source>
        <dbReference type="SMART" id="SM00419"/>
    </source>
</evidence>
<protein>
    <submittedName>
        <fullName evidence="3">ROK family transcriptional regulator</fullName>
    </submittedName>
</protein>
<keyword evidence="4" id="KW-1185">Reference proteome</keyword>